<dbReference type="AlphaFoldDB" id="A0A813K123"/>
<name>A0A813K123_POLGL</name>
<gene>
    <name evidence="1" type="ORF">PGLA2088_LOCUS27738</name>
</gene>
<protein>
    <submittedName>
        <fullName evidence="1">Uncharacterized protein</fullName>
    </submittedName>
</protein>
<sequence>VHRWCYGGKPVEDFAAADERNSPHLNCCVCGGGSFQKERESASGLDPAKCSSYSACAHRGDGDCCPGQQGLLECCKSNPVCRDSQPWFNGYTKCVQDGFSEEDGCTPSGVSCHGYEEEGLCSMGKVIPGKEWSLGSSFNHPERHCCVCGGGTRAGTA</sequence>
<dbReference type="EMBL" id="CAJNNW010027582">
    <property type="protein sequence ID" value="CAE8692128.1"/>
    <property type="molecule type" value="Genomic_DNA"/>
</dbReference>
<evidence type="ECO:0000313" key="2">
    <source>
        <dbReference type="Proteomes" id="UP000626109"/>
    </source>
</evidence>
<evidence type="ECO:0000313" key="1">
    <source>
        <dbReference type="EMBL" id="CAE8692128.1"/>
    </source>
</evidence>
<proteinExistence type="predicted"/>
<comment type="caution">
    <text evidence="1">The sequence shown here is derived from an EMBL/GenBank/DDBJ whole genome shotgun (WGS) entry which is preliminary data.</text>
</comment>
<accession>A0A813K123</accession>
<dbReference type="Proteomes" id="UP000626109">
    <property type="component" value="Unassembled WGS sequence"/>
</dbReference>
<feature type="non-terminal residue" evidence="1">
    <location>
        <position position="157"/>
    </location>
</feature>
<organism evidence="1 2">
    <name type="scientific">Polarella glacialis</name>
    <name type="common">Dinoflagellate</name>
    <dbReference type="NCBI Taxonomy" id="89957"/>
    <lineage>
        <taxon>Eukaryota</taxon>
        <taxon>Sar</taxon>
        <taxon>Alveolata</taxon>
        <taxon>Dinophyceae</taxon>
        <taxon>Suessiales</taxon>
        <taxon>Suessiaceae</taxon>
        <taxon>Polarella</taxon>
    </lineage>
</organism>
<reference evidence="1" key="1">
    <citation type="submission" date="2021-02" db="EMBL/GenBank/DDBJ databases">
        <authorList>
            <person name="Dougan E. K."/>
            <person name="Rhodes N."/>
            <person name="Thang M."/>
            <person name="Chan C."/>
        </authorList>
    </citation>
    <scope>NUCLEOTIDE SEQUENCE</scope>
</reference>